<evidence type="ECO:0000256" key="7">
    <source>
        <dbReference type="ARBA" id="ARBA00023014"/>
    </source>
</evidence>
<keyword evidence="6" id="KW-0408">Iron</keyword>
<dbReference type="SMART" id="SM00478">
    <property type="entry name" value="ENDO3c"/>
    <property type="match status" value="1"/>
</dbReference>
<feature type="compositionally biased region" description="Low complexity" evidence="10">
    <location>
        <begin position="33"/>
        <end position="49"/>
    </location>
</feature>
<dbReference type="GO" id="GO:0006284">
    <property type="term" value="P:base-excision repair"/>
    <property type="evidence" value="ECO:0007669"/>
    <property type="project" value="InterPro"/>
</dbReference>
<protein>
    <submittedName>
        <fullName evidence="12">Endonuclease III</fullName>
    </submittedName>
</protein>
<keyword evidence="12" id="KW-0255">Endonuclease</keyword>
<evidence type="ECO:0000256" key="10">
    <source>
        <dbReference type="SAM" id="MobiDB-lite"/>
    </source>
</evidence>
<accession>A0A5C6WUS3</accession>
<dbReference type="PANTHER" id="PTHR47203:SF1">
    <property type="entry name" value="HYPOTHETICAL BASE EXCISION DNA REPAIR PROTEIN (EUROFUNG)"/>
    <property type="match status" value="1"/>
</dbReference>
<dbReference type="SMART" id="SM00525">
    <property type="entry name" value="FES"/>
    <property type="match status" value="1"/>
</dbReference>
<dbReference type="PANTHER" id="PTHR47203">
    <property type="match status" value="1"/>
</dbReference>
<dbReference type="Gene3D" id="1.10.1670.10">
    <property type="entry name" value="Helix-hairpin-Helix base-excision DNA repair enzymes (C-terminal)"/>
    <property type="match status" value="1"/>
</dbReference>
<evidence type="ECO:0000313" key="13">
    <source>
        <dbReference type="Proteomes" id="UP000321046"/>
    </source>
</evidence>
<proteinExistence type="inferred from homology"/>
<evidence type="ECO:0000256" key="3">
    <source>
        <dbReference type="ARBA" id="ARBA00022723"/>
    </source>
</evidence>
<dbReference type="SUPFAM" id="SSF48150">
    <property type="entry name" value="DNA-glycosylase"/>
    <property type="match status" value="1"/>
</dbReference>
<evidence type="ECO:0000256" key="6">
    <source>
        <dbReference type="ARBA" id="ARBA00023004"/>
    </source>
</evidence>
<dbReference type="OrthoDB" id="9802365at2"/>
<evidence type="ECO:0000259" key="11">
    <source>
        <dbReference type="SMART" id="SM00478"/>
    </source>
</evidence>
<comment type="similarity">
    <text evidence="2">Belongs to the Nth/MutY family.</text>
</comment>
<feature type="domain" description="HhH-GPD" evidence="11">
    <location>
        <begin position="90"/>
        <end position="248"/>
    </location>
</feature>
<dbReference type="InterPro" id="IPR003651">
    <property type="entry name" value="Endonuclease3_FeS-loop_motif"/>
</dbReference>
<dbReference type="PROSITE" id="PS00764">
    <property type="entry name" value="ENDONUCLEASE_III_1"/>
    <property type="match status" value="1"/>
</dbReference>
<keyword evidence="7" id="KW-0411">Iron-sulfur</keyword>
<keyword evidence="3" id="KW-0479">Metal-binding</keyword>
<gene>
    <name evidence="12" type="ORF">FRC96_18515</name>
</gene>
<reference evidence="12 13" key="1">
    <citation type="submission" date="2019-08" db="EMBL/GenBank/DDBJ databases">
        <title>Bradymonadales sp. TMQ2.</title>
        <authorList>
            <person name="Liang Q."/>
        </authorList>
    </citation>
    <scope>NUCLEOTIDE SEQUENCE [LARGE SCALE GENOMIC DNA]</scope>
    <source>
        <strain evidence="12 13">TMQ2</strain>
    </source>
</reference>
<dbReference type="GO" id="GO:0051539">
    <property type="term" value="F:4 iron, 4 sulfur cluster binding"/>
    <property type="evidence" value="ECO:0007669"/>
    <property type="project" value="InterPro"/>
</dbReference>
<evidence type="ECO:0000313" key="12">
    <source>
        <dbReference type="EMBL" id="TXD32199.1"/>
    </source>
</evidence>
<dbReference type="GO" id="GO:0016798">
    <property type="term" value="F:hydrolase activity, acting on glycosyl bonds"/>
    <property type="evidence" value="ECO:0007669"/>
    <property type="project" value="UniProtKB-KW"/>
</dbReference>
<evidence type="ECO:0000256" key="2">
    <source>
        <dbReference type="ARBA" id="ARBA00008343"/>
    </source>
</evidence>
<keyword evidence="9" id="KW-0326">Glycosidase</keyword>
<dbReference type="InterPro" id="IPR023170">
    <property type="entry name" value="HhH_base_excis_C"/>
</dbReference>
<evidence type="ECO:0000256" key="9">
    <source>
        <dbReference type="ARBA" id="ARBA00023295"/>
    </source>
</evidence>
<sequence>MRCLQIRRHRPRTKPPFEPRHHQNSVRGRTGRPGDSISIGSPSSEPPVSMYTVPNFATLRRVLDRLYQRYDPPCRAEGDDVLGTLVRTILSQQTTRAATDQAFGALLEHFQGDWHRIAHSAPSELETLIRPAGLARQKAQRIQALLTRVFDDMQRYDLEHLHQMEPEKARTYLLTFKGVGPKTAAFTLMAACAMPLFPMDTHIFRIFERLGWLDPSLDDETAHRQMQALIPPEDRLPAHMALVEHGRTLCRARNPLCERCPILDDCPTGAATPSSD</sequence>
<keyword evidence="4" id="KW-0227">DNA damage</keyword>
<dbReference type="InterPro" id="IPR011257">
    <property type="entry name" value="DNA_glycosylase"/>
</dbReference>
<dbReference type="AlphaFoldDB" id="A0A5C6WUS3"/>
<dbReference type="GO" id="GO:0046872">
    <property type="term" value="F:metal ion binding"/>
    <property type="evidence" value="ECO:0007669"/>
    <property type="project" value="UniProtKB-KW"/>
</dbReference>
<dbReference type="Pfam" id="PF00730">
    <property type="entry name" value="HhH-GPD"/>
    <property type="match status" value="1"/>
</dbReference>
<keyword evidence="5" id="KW-0378">Hydrolase</keyword>
<keyword evidence="12" id="KW-0540">Nuclease</keyword>
<dbReference type="Proteomes" id="UP000321046">
    <property type="component" value="Unassembled WGS sequence"/>
</dbReference>
<dbReference type="InterPro" id="IPR004035">
    <property type="entry name" value="Endouclease-III_FeS-bd_BS"/>
</dbReference>
<name>A0A5C6WUS3_9DELT</name>
<dbReference type="GO" id="GO:0140097">
    <property type="term" value="F:catalytic activity, acting on DNA"/>
    <property type="evidence" value="ECO:0007669"/>
    <property type="project" value="UniProtKB-ARBA"/>
</dbReference>
<organism evidence="12 13">
    <name type="scientific">Lujinxingia vulgaris</name>
    <dbReference type="NCBI Taxonomy" id="2600176"/>
    <lineage>
        <taxon>Bacteria</taxon>
        <taxon>Deltaproteobacteria</taxon>
        <taxon>Bradymonadales</taxon>
        <taxon>Lujinxingiaceae</taxon>
        <taxon>Lujinxingia</taxon>
    </lineage>
</organism>
<dbReference type="EMBL" id="VOSL01000137">
    <property type="protein sequence ID" value="TXD32199.1"/>
    <property type="molecule type" value="Genomic_DNA"/>
</dbReference>
<comment type="cofactor">
    <cofactor evidence="1">
        <name>[4Fe-4S] cluster</name>
        <dbReference type="ChEBI" id="CHEBI:49883"/>
    </cofactor>
</comment>
<evidence type="ECO:0000256" key="1">
    <source>
        <dbReference type="ARBA" id="ARBA00001966"/>
    </source>
</evidence>
<feature type="region of interest" description="Disordered" evidence="10">
    <location>
        <begin position="1"/>
        <end position="49"/>
    </location>
</feature>
<evidence type="ECO:0000256" key="5">
    <source>
        <dbReference type="ARBA" id="ARBA00022801"/>
    </source>
</evidence>
<feature type="compositionally biased region" description="Basic residues" evidence="10">
    <location>
        <begin position="1"/>
        <end position="13"/>
    </location>
</feature>
<evidence type="ECO:0000256" key="4">
    <source>
        <dbReference type="ARBA" id="ARBA00022763"/>
    </source>
</evidence>
<dbReference type="CDD" id="cd00056">
    <property type="entry name" value="ENDO3c"/>
    <property type="match status" value="1"/>
</dbReference>
<evidence type="ECO:0000256" key="8">
    <source>
        <dbReference type="ARBA" id="ARBA00023204"/>
    </source>
</evidence>
<dbReference type="InterPro" id="IPR003265">
    <property type="entry name" value="HhH-GPD_domain"/>
</dbReference>
<dbReference type="Pfam" id="PF10576">
    <property type="entry name" value="EndIII_4Fe-2S"/>
    <property type="match status" value="1"/>
</dbReference>
<dbReference type="Gene3D" id="1.10.340.30">
    <property type="entry name" value="Hypothetical protein, domain 2"/>
    <property type="match status" value="1"/>
</dbReference>
<dbReference type="GO" id="GO:0004519">
    <property type="term" value="F:endonuclease activity"/>
    <property type="evidence" value="ECO:0007669"/>
    <property type="project" value="UniProtKB-KW"/>
</dbReference>
<keyword evidence="8" id="KW-0234">DNA repair</keyword>
<comment type="caution">
    <text evidence="12">The sequence shown here is derived from an EMBL/GenBank/DDBJ whole genome shotgun (WGS) entry which is preliminary data.</text>
</comment>